<name>A0A371CWX4_9APHY</name>
<evidence type="ECO:0000313" key="2">
    <source>
        <dbReference type="Proteomes" id="UP000256964"/>
    </source>
</evidence>
<organism evidence="1 2">
    <name type="scientific">Lentinus brumalis</name>
    <dbReference type="NCBI Taxonomy" id="2498619"/>
    <lineage>
        <taxon>Eukaryota</taxon>
        <taxon>Fungi</taxon>
        <taxon>Dikarya</taxon>
        <taxon>Basidiomycota</taxon>
        <taxon>Agaricomycotina</taxon>
        <taxon>Agaricomycetes</taxon>
        <taxon>Polyporales</taxon>
        <taxon>Polyporaceae</taxon>
        <taxon>Lentinus</taxon>
    </lineage>
</organism>
<dbReference type="Proteomes" id="UP000256964">
    <property type="component" value="Unassembled WGS sequence"/>
</dbReference>
<evidence type="ECO:0000313" key="1">
    <source>
        <dbReference type="EMBL" id="RDX44778.1"/>
    </source>
</evidence>
<proteinExistence type="predicted"/>
<reference evidence="1 2" key="1">
    <citation type="journal article" date="2018" name="Biotechnol. Biofuels">
        <title>Integrative visual omics of the white-rot fungus Polyporus brumalis exposes the biotechnological potential of its oxidative enzymes for delignifying raw plant biomass.</title>
        <authorList>
            <person name="Miyauchi S."/>
            <person name="Rancon A."/>
            <person name="Drula E."/>
            <person name="Hage H."/>
            <person name="Chaduli D."/>
            <person name="Favel A."/>
            <person name="Grisel S."/>
            <person name="Henrissat B."/>
            <person name="Herpoel-Gimbert I."/>
            <person name="Ruiz-Duenas F.J."/>
            <person name="Chevret D."/>
            <person name="Hainaut M."/>
            <person name="Lin J."/>
            <person name="Wang M."/>
            <person name="Pangilinan J."/>
            <person name="Lipzen A."/>
            <person name="Lesage-Meessen L."/>
            <person name="Navarro D."/>
            <person name="Riley R."/>
            <person name="Grigoriev I.V."/>
            <person name="Zhou S."/>
            <person name="Raouche S."/>
            <person name="Rosso M.N."/>
        </authorList>
    </citation>
    <scope>NUCLEOTIDE SEQUENCE [LARGE SCALE GENOMIC DNA]</scope>
    <source>
        <strain evidence="1 2">BRFM 1820</strain>
    </source>
</reference>
<sequence>MTTDRTPKPGHSVPTESPSLTVGEWIVRLLELGRVWNRRMHDLHSQVAEEADGASSERQLWEDVSPNSTFLAEHLPAVLGPVPSSSSSSTPVSHAVGVQNVASGSGLVHTHLCLACPVHGHSHDAHAVRDTPLHAQDAPSATESVVDSLDEYSIDDEASDMTNSADSLYALPDPDPQAPAAVAQAPPVVAQAPPIVAQAPPVVARAPVVAQAPIIAVAQPAPVVVQQQPTPVVVQQQQPAPVVVQQQPAPVVFPQQQPAPVVVPQQQPALVVVQQQPAPVAVPQQPAAAGPLAPAAAGALAPAAAVAPAPPDIPAYTPFFAPISDAPMCAVMVHSVSRVSGGAGRGGFATRDAAIARFRNAEVAGVVKQNPDCPAYHAAHKFTRAERAPLTPVMGRDALYYTAEDRRLAKLEQARSYRSSAKGRATKAVANHRQYKRRQEAVAAVLLVGPSTPPLMGLWTPPYRYVPVPARDLSALPTGDNLWNSTAASLGTYQQTELTEAAHARYERWVTQSEDIIGAEVCEEVGARITSWRTLWLSEQHAPRVDEVKQVALDWGATIVCLLLTEWECRMREGPKGYEAARSLGLLPWQARGKAFRRLFEAEIVMYLALNRTMEAAVAHGKPGVTQIGSLTTTASPGPTPAAWLRTYTSPLYLARSTSALGFFPMAPLSPAVRALRNDAEWQRQLSHSRLIKSFRMVNGHATLETVQYPCSNMGDAVALQQ</sequence>
<dbReference type="AlphaFoldDB" id="A0A371CWX4"/>
<gene>
    <name evidence="1" type="ORF">OH76DRAFT_1421152</name>
</gene>
<accession>A0A371CWX4</accession>
<protein>
    <submittedName>
        <fullName evidence="1">Uncharacterized protein</fullName>
    </submittedName>
</protein>
<dbReference type="OrthoDB" id="2727115at2759"/>
<dbReference type="EMBL" id="KZ857445">
    <property type="protein sequence ID" value="RDX44778.1"/>
    <property type="molecule type" value="Genomic_DNA"/>
</dbReference>
<keyword evidence="2" id="KW-1185">Reference proteome</keyword>
<dbReference type="STRING" id="139420.A0A371CWX4"/>